<reference evidence="2" key="1">
    <citation type="submission" date="2018-11" db="EMBL/GenBank/DDBJ databases">
        <title>Chitinophaga lutea sp.nov., isolate from arsenic contaminated soil.</title>
        <authorList>
            <person name="Zong Y."/>
        </authorList>
    </citation>
    <scope>NUCLEOTIDE SEQUENCE [LARGE SCALE GENOMIC DNA]</scope>
    <source>
        <strain evidence="2">YLT18</strain>
    </source>
</reference>
<gene>
    <name evidence="1" type="ORF">EG028_18065</name>
</gene>
<evidence type="ECO:0000313" key="2">
    <source>
        <dbReference type="Proteomes" id="UP000279089"/>
    </source>
</evidence>
<name>A0A3N4M7Q5_9BACT</name>
<dbReference type="Proteomes" id="UP000279089">
    <property type="component" value="Unassembled WGS sequence"/>
</dbReference>
<accession>A0A3N4M7Q5</accession>
<evidence type="ECO:0000313" key="1">
    <source>
        <dbReference type="EMBL" id="RPD39564.1"/>
    </source>
</evidence>
<protein>
    <submittedName>
        <fullName evidence="1">Uncharacterized protein</fullName>
    </submittedName>
</protein>
<organism evidence="1 2">
    <name type="scientific">Chitinophaga barathri</name>
    <dbReference type="NCBI Taxonomy" id="1647451"/>
    <lineage>
        <taxon>Bacteria</taxon>
        <taxon>Pseudomonadati</taxon>
        <taxon>Bacteroidota</taxon>
        <taxon>Chitinophagia</taxon>
        <taxon>Chitinophagales</taxon>
        <taxon>Chitinophagaceae</taxon>
        <taxon>Chitinophaga</taxon>
    </lineage>
</organism>
<keyword evidence="2" id="KW-1185">Reference proteome</keyword>
<proteinExistence type="predicted"/>
<dbReference type="AlphaFoldDB" id="A0A3N4M7Q5"/>
<sequence length="215" mass="25329">MKCSIILILFFYCNDVFSQSHSSMSVEKKYFHKSTASNYTGYKLYLKANLNDSVLTSDSKYTRGLDYSLRPFIELSDSLKLIFVGQLLDYANDTTLCCMPVERYGFDGFEGLFGNPQSKRFNTQMDALVIINRLCFPYLTNMYASYPVLYDMSMKREINDNSKLITEVFQTYKCWYEQCLTKKQILKYFPFNDTRVVWYAGKKSIEEKPKWYKCD</sequence>
<dbReference type="EMBL" id="RMBX01000010">
    <property type="protein sequence ID" value="RPD39564.1"/>
    <property type="molecule type" value="Genomic_DNA"/>
</dbReference>
<comment type="caution">
    <text evidence="1">The sequence shown here is derived from an EMBL/GenBank/DDBJ whole genome shotgun (WGS) entry which is preliminary data.</text>
</comment>